<evidence type="ECO:0000256" key="2">
    <source>
        <dbReference type="ARBA" id="ARBA00022630"/>
    </source>
</evidence>
<feature type="domain" description="Flavin reductase like" evidence="6">
    <location>
        <begin position="23"/>
        <end position="173"/>
    </location>
</feature>
<evidence type="ECO:0000259" key="6">
    <source>
        <dbReference type="SMART" id="SM00903"/>
    </source>
</evidence>
<gene>
    <name evidence="7" type="ORF">A11A3_16455</name>
</gene>
<proteinExistence type="inferred from homology"/>
<evidence type="ECO:0000313" key="8">
    <source>
        <dbReference type="Proteomes" id="UP000010164"/>
    </source>
</evidence>
<dbReference type="Pfam" id="PF01613">
    <property type="entry name" value="Flavin_Reduct"/>
    <property type="match status" value="1"/>
</dbReference>
<feature type="region of interest" description="Disordered" evidence="5">
    <location>
        <begin position="196"/>
        <end position="224"/>
    </location>
</feature>
<dbReference type="AlphaFoldDB" id="L0WB14"/>
<dbReference type="PANTHER" id="PTHR33798">
    <property type="entry name" value="FLAVOPROTEIN OXYGENASE"/>
    <property type="match status" value="1"/>
</dbReference>
<dbReference type="Gene3D" id="2.30.110.10">
    <property type="entry name" value="Electron Transport, Fmn-binding Protein, Chain A"/>
    <property type="match status" value="1"/>
</dbReference>
<dbReference type="InterPro" id="IPR012349">
    <property type="entry name" value="Split_barrel_FMN-bd"/>
</dbReference>
<organism evidence="7 8">
    <name type="scientific">Alcanivorax hongdengensis A-11-3</name>
    <dbReference type="NCBI Taxonomy" id="1177179"/>
    <lineage>
        <taxon>Bacteria</taxon>
        <taxon>Pseudomonadati</taxon>
        <taxon>Pseudomonadota</taxon>
        <taxon>Gammaproteobacteria</taxon>
        <taxon>Oceanospirillales</taxon>
        <taxon>Alcanivoracaceae</taxon>
        <taxon>Alcanivorax</taxon>
    </lineage>
</organism>
<dbReference type="GO" id="GO:0016646">
    <property type="term" value="F:oxidoreductase activity, acting on the CH-NH group of donors, NAD or NADP as acceptor"/>
    <property type="evidence" value="ECO:0007669"/>
    <property type="project" value="UniProtKB-ARBA"/>
</dbReference>
<keyword evidence="3" id="KW-0288">FMN</keyword>
<dbReference type="eggNOG" id="COG1853">
    <property type="taxonomic scope" value="Bacteria"/>
</dbReference>
<evidence type="ECO:0000256" key="3">
    <source>
        <dbReference type="ARBA" id="ARBA00022643"/>
    </source>
</evidence>
<name>L0WB14_9GAMM</name>
<evidence type="ECO:0000256" key="1">
    <source>
        <dbReference type="ARBA" id="ARBA00001917"/>
    </source>
</evidence>
<comment type="similarity">
    <text evidence="4">Belongs to the flavoredoxin family.</text>
</comment>
<comment type="cofactor">
    <cofactor evidence="1">
        <name>FMN</name>
        <dbReference type="ChEBI" id="CHEBI:58210"/>
    </cofactor>
</comment>
<dbReference type="SMART" id="SM00903">
    <property type="entry name" value="Flavin_Reduct"/>
    <property type="match status" value="1"/>
</dbReference>
<dbReference type="Proteomes" id="UP000010164">
    <property type="component" value="Unassembled WGS sequence"/>
</dbReference>
<keyword evidence="2" id="KW-0285">Flavoprotein</keyword>
<reference evidence="7 8" key="1">
    <citation type="journal article" date="2012" name="J. Bacteriol.">
        <title>Genome Sequence of the Alkane-Degrading Bacterium Alcanivorax hongdengensis Type Strain A-11-3.</title>
        <authorList>
            <person name="Lai Q."/>
            <person name="Shao Z."/>
        </authorList>
    </citation>
    <scope>NUCLEOTIDE SEQUENCE [LARGE SCALE GENOMIC DNA]</scope>
    <source>
        <strain evidence="7 8">A-11-3</strain>
    </source>
</reference>
<dbReference type="EMBL" id="AMRJ01000045">
    <property type="protein sequence ID" value="EKF72890.1"/>
    <property type="molecule type" value="Genomic_DNA"/>
</dbReference>
<dbReference type="InterPro" id="IPR002563">
    <property type="entry name" value="Flavin_Rdtase-like_dom"/>
</dbReference>
<dbReference type="PANTHER" id="PTHR33798:SF5">
    <property type="entry name" value="FLAVIN REDUCTASE LIKE DOMAIN-CONTAINING PROTEIN"/>
    <property type="match status" value="1"/>
</dbReference>
<dbReference type="RefSeq" id="WP_008930456.1">
    <property type="nucleotide sequence ID" value="NZ_AMRJ01000045.1"/>
</dbReference>
<dbReference type="PATRIC" id="fig|1177179.3.peg.3240"/>
<dbReference type="SUPFAM" id="SSF50475">
    <property type="entry name" value="FMN-binding split barrel"/>
    <property type="match status" value="1"/>
</dbReference>
<feature type="compositionally biased region" description="Basic and acidic residues" evidence="5">
    <location>
        <begin position="213"/>
        <end position="224"/>
    </location>
</feature>
<evidence type="ECO:0000256" key="4">
    <source>
        <dbReference type="ARBA" id="ARBA00038054"/>
    </source>
</evidence>
<keyword evidence="8" id="KW-1185">Reference proteome</keyword>
<sequence length="224" mass="24190">MHLSADTLNDMPHRQRVALINSLSGYKSANLLGTRSADGQENLAMVSSCFHLGADPALMGMIMRPHSVDRHSLEYLQDTGVYTLNHVHADILHAAHQSAARYPRQVSEFAATGLTPQYLPGFAAPFVAESRIQLGLNVAEIQTLAINDTVLVIGRLAHIQLPGYALGADGYVDIEKAGTVAVSGLDSYHQGRRLARLSYPKPDQPLTDMAAPADDRKPNGQDAD</sequence>
<evidence type="ECO:0000313" key="7">
    <source>
        <dbReference type="EMBL" id="EKF72890.1"/>
    </source>
</evidence>
<evidence type="ECO:0000256" key="5">
    <source>
        <dbReference type="SAM" id="MobiDB-lite"/>
    </source>
</evidence>
<protein>
    <recommendedName>
        <fullName evidence="6">Flavin reductase like domain-containing protein</fullName>
    </recommendedName>
</protein>
<dbReference type="STRING" id="1177179.A11A3_16455"/>
<dbReference type="OrthoDB" id="9785826at2"/>
<comment type="caution">
    <text evidence="7">The sequence shown here is derived from an EMBL/GenBank/DDBJ whole genome shotgun (WGS) entry which is preliminary data.</text>
</comment>
<accession>L0WB14</accession>
<dbReference type="GO" id="GO:0010181">
    <property type="term" value="F:FMN binding"/>
    <property type="evidence" value="ECO:0007669"/>
    <property type="project" value="InterPro"/>
</dbReference>